<evidence type="ECO:0000313" key="5">
    <source>
        <dbReference type="EMBL" id="QBY30987.1"/>
    </source>
</evidence>
<dbReference type="EMBL" id="CP038008">
    <property type="protein sequence ID" value="QBY30987.1"/>
    <property type="molecule type" value="Genomic_DNA"/>
</dbReference>
<organism evidence="5">
    <name type="scientific">Citrobacter rodentium</name>
    <dbReference type="NCBI Taxonomy" id="67825"/>
    <lineage>
        <taxon>Bacteria</taxon>
        <taxon>Pseudomonadati</taxon>
        <taxon>Pseudomonadota</taxon>
        <taxon>Gammaproteobacteria</taxon>
        <taxon>Enterobacterales</taxon>
        <taxon>Enterobacteriaceae</taxon>
        <taxon>Citrobacter</taxon>
    </lineage>
</organism>
<feature type="domain" description="Sialate O-acetylesterase" evidence="3">
    <location>
        <begin position="189"/>
        <end position="313"/>
    </location>
</feature>
<keyword evidence="1" id="KW-0378">Hydrolase</keyword>
<name>A0A482PQT5_CITRO</name>
<dbReference type="Pfam" id="PF20350">
    <property type="entry name" value="DUF6645"/>
    <property type="match status" value="1"/>
</dbReference>
<dbReference type="RefSeq" id="WP_012908618.1">
    <property type="nucleotide sequence ID" value="NZ_CAJTBI010000050.1"/>
</dbReference>
<feature type="domain" description="DUF6645" evidence="4">
    <location>
        <begin position="529"/>
        <end position="646"/>
    </location>
</feature>
<dbReference type="AlphaFoldDB" id="A0A482PQT5"/>
<sequence length="683" mass="72285">MSDSQWKMLSAMPGEFSVKVAGGTVAFIESPFRPSGNKGGITFADCVIRFSTKEPLWVMPVSGNPSAEITSSGVTGIIPITSDVAGTLTPSDWNAPDNAGPSGGTNGSSTEPEYYYVLPLAGQSNGMAYGEGLPLPDSFDRPEPRIKQLARRSTVTPDGTSCTYNDIIPADHCLHDVQDMSGINHPKADLSKGQYGCVGQGLHIAKKLLPYIPQNAGILLVPCCRGASAFTTGDDGSFSEVSGASADSSRWGAGKPLYQDLLSRTRAALEKNPKNRLLAVVWMQGEADLASGSQQHNGLFTAMVQQFRTDLSPLAAQCVSGNAGTVPWICGDTTYYWKNTYATQYETVYGAYKNLTAQNIFFVPFLTDENGQNTPTNAPAEDPDIVAVGYYGAASRTQGSFVSTQRDSHFSSWARRGIISDRLSSAILLHAGRTAEVMGGHAVTPPDEKPSPDTPSTPSTDGKSMTTLFSYRASESGGALTPQGWGAEGGSAAVVDDAGASGGKALKLTKQTGKSWFMQYDAGNGADLLEKGGLVSCRFKLDGALTANQYALAPYWPVSSLPQGVTLEGNAGHNLLASFYVQSDATDLNVMYHKGNPGQNTKLGSFGAFNNEWHTLAFRFAGNNSIQVTPVIDGKDGEPFMLSQSPVGSFAADKLRLTDITSNATYPVLIDSILVEVNNPSAG</sequence>
<evidence type="ECO:0000256" key="1">
    <source>
        <dbReference type="ARBA" id="ARBA00022801"/>
    </source>
</evidence>
<feature type="region of interest" description="Disordered" evidence="2">
    <location>
        <begin position="88"/>
        <end position="108"/>
    </location>
</feature>
<dbReference type="InterPro" id="IPR052940">
    <property type="entry name" value="Carb_Esterase_6"/>
</dbReference>
<evidence type="ECO:0000259" key="4">
    <source>
        <dbReference type="Pfam" id="PF20350"/>
    </source>
</evidence>
<dbReference type="GO" id="GO:0016788">
    <property type="term" value="F:hydrolase activity, acting on ester bonds"/>
    <property type="evidence" value="ECO:0007669"/>
    <property type="project" value="UniProtKB-ARBA"/>
</dbReference>
<gene>
    <name evidence="5" type="ORF">E2R62_20520</name>
</gene>
<dbReference type="Gene3D" id="3.40.50.1110">
    <property type="entry name" value="SGNH hydrolase"/>
    <property type="match status" value="1"/>
</dbReference>
<dbReference type="InterPro" id="IPR036514">
    <property type="entry name" value="SGNH_hydro_sf"/>
</dbReference>
<accession>A0A482PQT5</accession>
<feature type="region of interest" description="Disordered" evidence="2">
    <location>
        <begin position="439"/>
        <end position="465"/>
    </location>
</feature>
<dbReference type="PANTHER" id="PTHR31988:SF19">
    <property type="entry name" value="9-O-ACETYL-N-ACETYLNEURAMINIC ACID DEACETYLASE-RELATED"/>
    <property type="match status" value="1"/>
</dbReference>
<evidence type="ECO:0000256" key="2">
    <source>
        <dbReference type="SAM" id="MobiDB-lite"/>
    </source>
</evidence>
<protein>
    <submittedName>
        <fullName evidence="5">Sialate O-acetylesterase</fullName>
    </submittedName>
</protein>
<reference evidence="5" key="1">
    <citation type="submission" date="2019-03" db="EMBL/GenBank/DDBJ databases">
        <title>Complete genome sequence of enteropathogenic Citrobacter rodentium strain DBS100.</title>
        <authorList>
            <person name="Popov G."/>
            <person name="Fiebig A."/>
            <person name="Shideler S."/>
            <person name="Coombes B."/>
            <person name="Savchenko A."/>
        </authorList>
    </citation>
    <scope>NUCLEOTIDE SEQUENCE</scope>
    <source>
        <strain evidence="5">DBS100</strain>
    </source>
</reference>
<dbReference type="InterPro" id="IPR005181">
    <property type="entry name" value="SASA"/>
</dbReference>
<dbReference type="Pfam" id="PF03629">
    <property type="entry name" value="SASA"/>
    <property type="match status" value="1"/>
</dbReference>
<evidence type="ECO:0000259" key="3">
    <source>
        <dbReference type="Pfam" id="PF03629"/>
    </source>
</evidence>
<dbReference type="SUPFAM" id="SSF52266">
    <property type="entry name" value="SGNH hydrolase"/>
    <property type="match status" value="1"/>
</dbReference>
<proteinExistence type="predicted"/>
<dbReference type="InterPro" id="IPR046587">
    <property type="entry name" value="DUF6645"/>
</dbReference>
<dbReference type="PANTHER" id="PTHR31988">
    <property type="entry name" value="ESTERASE, PUTATIVE (DUF303)-RELATED"/>
    <property type="match status" value="1"/>
</dbReference>